<dbReference type="AlphaFoldDB" id="X0V2T7"/>
<organism evidence="2">
    <name type="scientific">marine sediment metagenome</name>
    <dbReference type="NCBI Taxonomy" id="412755"/>
    <lineage>
        <taxon>unclassified sequences</taxon>
        <taxon>metagenomes</taxon>
        <taxon>ecological metagenomes</taxon>
    </lineage>
</organism>
<sequence>DRVCAPIGIDIQSKTVEEIAVSIVAQLVLVRSQI</sequence>
<protein>
    <recommendedName>
        <fullName evidence="1">XdhC Rossmann domain-containing protein</fullName>
    </recommendedName>
</protein>
<dbReference type="InterPro" id="IPR027051">
    <property type="entry name" value="XdhC_Rossmann_dom"/>
</dbReference>
<gene>
    <name evidence="2" type="ORF">S01H1_32762</name>
</gene>
<evidence type="ECO:0000313" key="2">
    <source>
        <dbReference type="EMBL" id="GAG05732.1"/>
    </source>
</evidence>
<dbReference type="EMBL" id="BARS01020306">
    <property type="protein sequence ID" value="GAG05732.1"/>
    <property type="molecule type" value="Genomic_DNA"/>
</dbReference>
<reference evidence="2" key="1">
    <citation type="journal article" date="2014" name="Front. Microbiol.">
        <title>High frequency of phylogenetically diverse reductive dehalogenase-homologous genes in deep subseafloor sedimentary metagenomes.</title>
        <authorList>
            <person name="Kawai M."/>
            <person name="Futagami T."/>
            <person name="Toyoda A."/>
            <person name="Takaki Y."/>
            <person name="Nishi S."/>
            <person name="Hori S."/>
            <person name="Arai W."/>
            <person name="Tsubouchi T."/>
            <person name="Morono Y."/>
            <person name="Uchiyama I."/>
            <person name="Ito T."/>
            <person name="Fujiyama A."/>
            <person name="Inagaki F."/>
            <person name="Takami H."/>
        </authorList>
    </citation>
    <scope>NUCLEOTIDE SEQUENCE</scope>
    <source>
        <strain evidence="2">Expedition CK06-06</strain>
    </source>
</reference>
<dbReference type="Gene3D" id="3.40.50.720">
    <property type="entry name" value="NAD(P)-binding Rossmann-like Domain"/>
    <property type="match status" value="1"/>
</dbReference>
<comment type="caution">
    <text evidence="2">The sequence shown here is derived from an EMBL/GenBank/DDBJ whole genome shotgun (WGS) entry which is preliminary data.</text>
</comment>
<evidence type="ECO:0000259" key="1">
    <source>
        <dbReference type="Pfam" id="PF13478"/>
    </source>
</evidence>
<accession>X0V2T7</accession>
<dbReference type="Pfam" id="PF13478">
    <property type="entry name" value="XdhC_C"/>
    <property type="match status" value="1"/>
</dbReference>
<feature type="domain" description="XdhC Rossmann" evidence="1">
    <location>
        <begin position="1"/>
        <end position="27"/>
    </location>
</feature>
<proteinExistence type="predicted"/>
<name>X0V2T7_9ZZZZ</name>
<feature type="non-terminal residue" evidence="2">
    <location>
        <position position="1"/>
    </location>
</feature>